<name>A0ABQ6A1H2_9GAMM</name>
<dbReference type="Proteomes" id="UP001156682">
    <property type="component" value="Unassembled WGS sequence"/>
</dbReference>
<feature type="transmembrane region" description="Helical" evidence="1">
    <location>
        <begin position="110"/>
        <end position="127"/>
    </location>
</feature>
<keyword evidence="3" id="KW-1185">Reference proteome</keyword>
<accession>A0ABQ6A1H2</accession>
<evidence type="ECO:0000313" key="3">
    <source>
        <dbReference type="Proteomes" id="UP001156682"/>
    </source>
</evidence>
<keyword evidence="1" id="KW-0472">Membrane</keyword>
<dbReference type="EMBL" id="BSOR01000029">
    <property type="protein sequence ID" value="GLR64402.1"/>
    <property type="molecule type" value="Genomic_DNA"/>
</dbReference>
<reference evidence="3" key="1">
    <citation type="journal article" date="2019" name="Int. J. Syst. Evol. Microbiol.">
        <title>The Global Catalogue of Microorganisms (GCM) 10K type strain sequencing project: providing services to taxonomists for standard genome sequencing and annotation.</title>
        <authorList>
            <consortium name="The Broad Institute Genomics Platform"/>
            <consortium name="The Broad Institute Genome Sequencing Center for Infectious Disease"/>
            <person name="Wu L."/>
            <person name="Ma J."/>
        </authorList>
    </citation>
    <scope>NUCLEOTIDE SEQUENCE [LARGE SCALE GENOMIC DNA]</scope>
    <source>
        <strain evidence="3">NBRC 100033</strain>
    </source>
</reference>
<comment type="caution">
    <text evidence="2">The sequence shown here is derived from an EMBL/GenBank/DDBJ whole genome shotgun (WGS) entry which is preliminary data.</text>
</comment>
<dbReference type="InterPro" id="IPR019284">
    <property type="entry name" value="RP532"/>
</dbReference>
<proteinExistence type="predicted"/>
<evidence type="ECO:0008006" key="4">
    <source>
        <dbReference type="Google" id="ProtNLM"/>
    </source>
</evidence>
<sequence>MQENQVSLSPEKEAELNNLLARLEAGKLSADEQQRLGQVLPSSNVQVMLQMAMHSESYSGPLPHPDQLNKFSPETQKAILQMAQSDQAHVQEMQRKGLEGAIAKDRRGQWMGFGIAISGLVTAGVVAQFSPAVAGLIAALDLVGMVAVFVVPRAFEKFGLPNNTNSGIENSD</sequence>
<dbReference type="Pfam" id="PF10097">
    <property type="entry name" value="DUF2335"/>
    <property type="match status" value="1"/>
</dbReference>
<organism evidence="2 3">
    <name type="scientific">Marinospirillum insulare</name>
    <dbReference type="NCBI Taxonomy" id="217169"/>
    <lineage>
        <taxon>Bacteria</taxon>
        <taxon>Pseudomonadati</taxon>
        <taxon>Pseudomonadota</taxon>
        <taxon>Gammaproteobacteria</taxon>
        <taxon>Oceanospirillales</taxon>
        <taxon>Oceanospirillaceae</taxon>
        <taxon>Marinospirillum</taxon>
    </lineage>
</organism>
<keyword evidence="1" id="KW-0812">Transmembrane</keyword>
<dbReference type="RefSeq" id="WP_051610578.1">
    <property type="nucleotide sequence ID" value="NZ_BSOR01000029.1"/>
</dbReference>
<evidence type="ECO:0000256" key="1">
    <source>
        <dbReference type="SAM" id="Phobius"/>
    </source>
</evidence>
<keyword evidence="1" id="KW-1133">Transmembrane helix</keyword>
<evidence type="ECO:0000313" key="2">
    <source>
        <dbReference type="EMBL" id="GLR64402.1"/>
    </source>
</evidence>
<gene>
    <name evidence="2" type="ORF">GCM10007878_18400</name>
</gene>
<protein>
    <recommendedName>
        <fullName evidence="4">DUF2335 domain-containing protein</fullName>
    </recommendedName>
</protein>
<feature type="transmembrane region" description="Helical" evidence="1">
    <location>
        <begin position="133"/>
        <end position="151"/>
    </location>
</feature>